<dbReference type="Gene3D" id="3.40.50.300">
    <property type="entry name" value="P-loop containing nucleotide triphosphate hydrolases"/>
    <property type="match status" value="1"/>
</dbReference>
<dbReference type="GO" id="GO:0006891">
    <property type="term" value="P:intra-Golgi vesicle-mediated transport"/>
    <property type="evidence" value="ECO:0007669"/>
    <property type="project" value="TreeGrafter"/>
</dbReference>
<dbReference type="PANTHER" id="PTHR12961:SF0">
    <property type="entry name" value="CONSERVED OLIGOMERIC GOLGI COMPLEX SUBUNIT 2"/>
    <property type="match status" value="1"/>
</dbReference>
<feature type="region of interest" description="Disordered" evidence="10">
    <location>
        <begin position="1"/>
        <end position="58"/>
    </location>
</feature>
<evidence type="ECO:0000256" key="6">
    <source>
        <dbReference type="ARBA" id="ARBA00023034"/>
    </source>
</evidence>
<accession>A0A8H7ZQF2</accession>
<evidence type="ECO:0000256" key="5">
    <source>
        <dbReference type="ARBA" id="ARBA00022927"/>
    </source>
</evidence>
<dbReference type="InterPro" id="IPR024602">
    <property type="entry name" value="COG_su2_N"/>
</dbReference>
<evidence type="ECO:0000256" key="1">
    <source>
        <dbReference type="ARBA" id="ARBA00004395"/>
    </source>
</evidence>
<gene>
    <name evidence="12" type="ORF">BJ554DRAFT_2650</name>
</gene>
<dbReference type="InterPro" id="IPR027417">
    <property type="entry name" value="P-loop_NTPase"/>
</dbReference>
<dbReference type="GO" id="GO:0015031">
    <property type="term" value="P:protein transport"/>
    <property type="evidence" value="ECO:0007669"/>
    <property type="project" value="UniProtKB-KW"/>
</dbReference>
<organism evidence="12 13">
    <name type="scientific">Olpidium bornovanus</name>
    <dbReference type="NCBI Taxonomy" id="278681"/>
    <lineage>
        <taxon>Eukaryota</taxon>
        <taxon>Fungi</taxon>
        <taxon>Fungi incertae sedis</taxon>
        <taxon>Olpidiomycota</taxon>
        <taxon>Olpidiomycotina</taxon>
        <taxon>Olpidiomycetes</taxon>
        <taxon>Olpidiales</taxon>
        <taxon>Olpidiaceae</taxon>
        <taxon>Olpidium</taxon>
    </lineage>
</organism>
<keyword evidence="7" id="KW-0472">Membrane</keyword>
<keyword evidence="4" id="KW-0813">Transport</keyword>
<dbReference type="EMBL" id="JAEFCI010010211">
    <property type="protein sequence ID" value="KAG5457360.1"/>
    <property type="molecule type" value="Genomic_DNA"/>
</dbReference>
<dbReference type="OrthoDB" id="332281at2759"/>
<dbReference type="Pfam" id="PF06148">
    <property type="entry name" value="COG2_N"/>
    <property type="match status" value="1"/>
</dbReference>
<sequence>MATAPTRREQQLRVVTSPGAAEERFAAEASAAARGLDASRPQHAALPPPPPSPREALQHQAGEPFRIAGRATQNVPDTLRQLLPDRKHHGPLVTALPRTQSGGDGVTSQFALTIQPDIFKVETFDCEQFISSRRCLPLDTTKSELRSYLRQLKNELVELINKDYTDFISLSTSLVGTDKAIHELSQLLSRIRNEIQVIRDKFQETIDELEKRLAQRAELREQKAALQLLLNIARSVEKIASLLEAHHAEDATVEANEPGGRDKVNERVAIEFNQLRFLVGKGQEMSYVETIQPRIQKIESALRSSLATSLRSSLSACDASPQDDSMTLSLAQCLRTYAAIDQTREAEDIIAGEFVQPFIEKVADHPSFLEPLRFRSSHAHLE</sequence>
<evidence type="ECO:0000256" key="3">
    <source>
        <dbReference type="ARBA" id="ARBA00020977"/>
    </source>
</evidence>
<comment type="similarity">
    <text evidence="2">Belongs to the COG2 family.</text>
</comment>
<feature type="region of interest" description="Disordered" evidence="10">
    <location>
        <begin position="85"/>
        <end position="104"/>
    </location>
</feature>
<keyword evidence="5" id="KW-0653">Protein transport</keyword>
<dbReference type="GO" id="GO:0007030">
    <property type="term" value="P:Golgi organization"/>
    <property type="evidence" value="ECO:0007669"/>
    <property type="project" value="InterPro"/>
</dbReference>
<evidence type="ECO:0000256" key="4">
    <source>
        <dbReference type="ARBA" id="ARBA00022448"/>
    </source>
</evidence>
<comment type="caution">
    <text evidence="12">The sequence shown here is derived from an EMBL/GenBank/DDBJ whole genome shotgun (WGS) entry which is preliminary data.</text>
</comment>
<evidence type="ECO:0000313" key="13">
    <source>
        <dbReference type="Proteomes" id="UP000673691"/>
    </source>
</evidence>
<dbReference type="GO" id="GO:0000139">
    <property type="term" value="C:Golgi membrane"/>
    <property type="evidence" value="ECO:0007669"/>
    <property type="project" value="UniProtKB-SubCell"/>
</dbReference>
<dbReference type="AlphaFoldDB" id="A0A8H7ZQF2"/>
<comment type="subcellular location">
    <subcellularLocation>
        <location evidence="1">Golgi apparatus membrane</location>
        <topology evidence="1">Peripheral membrane protein</topology>
    </subcellularLocation>
</comment>
<feature type="domain" description="Conserved oligomeric Golgi complex subunit 2 N-terminal" evidence="11">
    <location>
        <begin position="115"/>
        <end position="184"/>
    </location>
</feature>
<keyword evidence="6" id="KW-0333">Golgi apparatus</keyword>
<dbReference type="PANTHER" id="PTHR12961">
    <property type="entry name" value="CONSERVED OLIGOMERIC GOLGI COMPLEX COMPONENT 2"/>
    <property type="match status" value="1"/>
</dbReference>
<evidence type="ECO:0000256" key="10">
    <source>
        <dbReference type="SAM" id="MobiDB-lite"/>
    </source>
</evidence>
<proteinExistence type="inferred from homology"/>
<evidence type="ECO:0000256" key="7">
    <source>
        <dbReference type="ARBA" id="ARBA00023136"/>
    </source>
</evidence>
<dbReference type="GO" id="GO:0017119">
    <property type="term" value="C:Golgi transport complex"/>
    <property type="evidence" value="ECO:0007669"/>
    <property type="project" value="TreeGrafter"/>
</dbReference>
<evidence type="ECO:0000259" key="11">
    <source>
        <dbReference type="Pfam" id="PF06148"/>
    </source>
</evidence>
<keyword evidence="9" id="KW-0175">Coiled coil</keyword>
<feature type="compositionally biased region" description="Basic and acidic residues" evidence="10">
    <location>
        <begin position="1"/>
        <end position="11"/>
    </location>
</feature>
<keyword evidence="13" id="KW-1185">Reference proteome</keyword>
<evidence type="ECO:0000256" key="2">
    <source>
        <dbReference type="ARBA" id="ARBA00007603"/>
    </source>
</evidence>
<name>A0A8H7ZQF2_9FUNG</name>
<protein>
    <recommendedName>
        <fullName evidence="3">Conserved oligomeric Golgi complex subunit 2</fullName>
    </recommendedName>
    <alternativeName>
        <fullName evidence="8">Component of oligomeric Golgi complex 2</fullName>
    </alternativeName>
</protein>
<dbReference type="InterPro" id="IPR009316">
    <property type="entry name" value="COG2"/>
</dbReference>
<reference evidence="12 13" key="1">
    <citation type="journal article" name="Sci. Rep.">
        <title>Genome-scale phylogenetic analyses confirm Olpidium as the closest living zoosporic fungus to the non-flagellated, terrestrial fungi.</title>
        <authorList>
            <person name="Chang Y."/>
            <person name="Rochon D."/>
            <person name="Sekimoto S."/>
            <person name="Wang Y."/>
            <person name="Chovatia M."/>
            <person name="Sandor L."/>
            <person name="Salamov A."/>
            <person name="Grigoriev I.V."/>
            <person name="Stajich J.E."/>
            <person name="Spatafora J.W."/>
        </authorList>
    </citation>
    <scope>NUCLEOTIDE SEQUENCE [LARGE SCALE GENOMIC DNA]</scope>
    <source>
        <strain evidence="12">S191</strain>
    </source>
</reference>
<evidence type="ECO:0000313" key="12">
    <source>
        <dbReference type="EMBL" id="KAG5457360.1"/>
    </source>
</evidence>
<evidence type="ECO:0000256" key="9">
    <source>
        <dbReference type="SAM" id="Coils"/>
    </source>
</evidence>
<evidence type="ECO:0000256" key="8">
    <source>
        <dbReference type="ARBA" id="ARBA00031344"/>
    </source>
</evidence>
<dbReference type="Proteomes" id="UP000673691">
    <property type="component" value="Unassembled WGS sequence"/>
</dbReference>
<feature type="coiled-coil region" evidence="9">
    <location>
        <begin position="142"/>
        <end position="229"/>
    </location>
</feature>